<comment type="similarity">
    <text evidence="3 11">Belongs to the TPP enzyme family.</text>
</comment>
<evidence type="ECO:0000259" key="14">
    <source>
        <dbReference type="Pfam" id="PF02775"/>
    </source>
</evidence>
<dbReference type="PROSITE" id="PS00187">
    <property type="entry name" value="TPP_ENZYMES"/>
    <property type="match status" value="1"/>
</dbReference>
<dbReference type="Pfam" id="PF02776">
    <property type="entry name" value="TPP_enzyme_N"/>
    <property type="match status" value="1"/>
</dbReference>
<dbReference type="CDD" id="cd02015">
    <property type="entry name" value="TPP_AHAS"/>
    <property type="match status" value="1"/>
</dbReference>
<keyword evidence="5 11" id="KW-0028">Amino-acid biosynthesis</keyword>
<feature type="region of interest" description="Disordered" evidence="12">
    <location>
        <begin position="199"/>
        <end position="225"/>
    </location>
</feature>
<feature type="domain" description="Thiamine pyrophosphate enzyme TPP-binding" evidence="14">
    <location>
        <begin position="419"/>
        <end position="566"/>
    </location>
</feature>
<dbReference type="InterPro" id="IPR029035">
    <property type="entry name" value="DHS-like_NAD/FAD-binding_dom"/>
</dbReference>
<dbReference type="Gene3D" id="3.40.50.1220">
    <property type="entry name" value="TPP-binding domain"/>
    <property type="match status" value="1"/>
</dbReference>
<comment type="cofactor">
    <cofactor evidence="11">
        <name>thiamine diphosphate</name>
        <dbReference type="ChEBI" id="CHEBI:58937"/>
    </cofactor>
    <text evidence="11">Binds 1 thiamine pyrophosphate per subunit.</text>
</comment>
<dbReference type="InterPro" id="IPR039368">
    <property type="entry name" value="AHAS_TPP"/>
</dbReference>
<keyword evidence="17" id="KW-1185">Reference proteome</keyword>
<dbReference type="SUPFAM" id="SSF52467">
    <property type="entry name" value="DHS-like NAD/FAD-binding domain"/>
    <property type="match status" value="1"/>
</dbReference>
<evidence type="ECO:0000256" key="11">
    <source>
        <dbReference type="RuleBase" id="RU003591"/>
    </source>
</evidence>
<proteinExistence type="inferred from homology"/>
<sequence length="608" mass="65483">MTRHGASPKTEQLSPGSGAPSGGSAPERVTGAAKSTGAEIVWDVLASEGVDVVFGYPGGAIMPIYDAMHQRSIRHVLVRHEQGAAHMADGYARASGKVGVCLATSGPGATNLVTGIATAMLDSSPIVCITGQVSSSLLGSDAFQEVDITGVTLPITKHNYLVTRAEDIAPTLREAFFIARSGRPGPVLVDITKDAQQATTDAALPPRPVQRSGYRPDPSPSEESLDRAAELIASAQRPLIFCGHGIVKADASALLMELVEKTGIPVASTLLGLGGFPALHPLSLGMMGMHGEAWVNNSIQESDLIIALGMRFDDRVTGNLKTFARRAKKIHAEIDPSEINKNVTVDVALTGDLHKTLTRLLPRIQRRTTTPWVEHINSLKGTASVRDIQYMPHDGRLHAAHVIHDLWWLTQGKATMVTDVGQHQMWEAQYYRHERPRQLITSGGLGTMGFALPAAIGARFAKPEEEIWLVVGDGGFQMTASELSTCAQEGIKLNVAIINNGYLGLVRQLQQLFYDNRYSATPLHNPDFVKLAEAHGLMGLRVTRREEIPDAVARARSSPGTTVIDFRVEQEDVVYPMVPAGADLDDMIRRPEPGNEAQATQQWTSGAV</sequence>
<dbReference type="GO" id="GO:0003984">
    <property type="term" value="F:acetolactate synthase activity"/>
    <property type="evidence" value="ECO:0007669"/>
    <property type="project" value="UniProtKB-EC"/>
</dbReference>
<reference evidence="16 17" key="1">
    <citation type="submission" date="2022-11" db="EMBL/GenBank/DDBJ databases">
        <title>Minimal conservation of predation-associated metabolite biosynthetic gene clusters underscores biosynthetic potential of Myxococcota including descriptions for ten novel species: Archangium lansinium sp. nov., Myxococcus landrumus sp. nov., Nannocystis bai.</title>
        <authorList>
            <person name="Ahearne A."/>
            <person name="Stevens C."/>
            <person name="Dowd S."/>
        </authorList>
    </citation>
    <scope>NUCLEOTIDE SEQUENCE [LARGE SCALE GENOMIC DNA]</scope>
    <source>
        <strain evidence="16 17">NCWAL01</strain>
    </source>
</reference>
<dbReference type="Proteomes" id="UP001221838">
    <property type="component" value="Unassembled WGS sequence"/>
</dbReference>
<feature type="region of interest" description="Disordered" evidence="12">
    <location>
        <begin position="1"/>
        <end position="31"/>
    </location>
</feature>
<keyword evidence="7 11" id="KW-0479">Metal-binding</keyword>
<evidence type="ECO:0000256" key="10">
    <source>
        <dbReference type="ARBA" id="ARBA00023304"/>
    </source>
</evidence>
<dbReference type="CDD" id="cd07035">
    <property type="entry name" value="TPP_PYR_POX_like"/>
    <property type="match status" value="1"/>
</dbReference>
<keyword evidence="6 11" id="KW-0808">Transferase</keyword>
<comment type="cofactor">
    <cofactor evidence="11">
        <name>Mg(2+)</name>
        <dbReference type="ChEBI" id="CHEBI:18420"/>
    </cofactor>
    <text evidence="11">Binds 1 Mg(2+) ion per subunit.</text>
</comment>
<dbReference type="NCBIfam" id="TIGR00118">
    <property type="entry name" value="acolac_lg"/>
    <property type="match status" value="1"/>
</dbReference>
<dbReference type="InterPro" id="IPR029061">
    <property type="entry name" value="THDP-binding"/>
</dbReference>
<dbReference type="SUPFAM" id="SSF52518">
    <property type="entry name" value="Thiamin diphosphate-binding fold (THDP-binding)"/>
    <property type="match status" value="2"/>
</dbReference>
<dbReference type="RefSeq" id="WP_272139307.1">
    <property type="nucleotide sequence ID" value="NZ_JAQNDM010000002.1"/>
</dbReference>
<evidence type="ECO:0000256" key="4">
    <source>
        <dbReference type="ARBA" id="ARBA00013145"/>
    </source>
</evidence>
<dbReference type="InterPro" id="IPR045229">
    <property type="entry name" value="TPP_enz"/>
</dbReference>
<accession>A0ABT5D8Y5</accession>
<protein>
    <recommendedName>
        <fullName evidence="4 11">Acetolactate synthase</fullName>
        <ecNumber evidence="4 11">2.2.1.6</ecNumber>
    </recommendedName>
</protein>
<dbReference type="InterPro" id="IPR012846">
    <property type="entry name" value="Acetolactate_synth_lsu"/>
</dbReference>
<comment type="pathway">
    <text evidence="1 11">Amino-acid biosynthesis; L-isoleucine biosynthesis; L-isoleucine from 2-oxobutanoate: step 1/4.</text>
</comment>
<dbReference type="Pfam" id="PF02775">
    <property type="entry name" value="TPP_enzyme_C"/>
    <property type="match status" value="1"/>
</dbReference>
<feature type="region of interest" description="Disordered" evidence="12">
    <location>
        <begin position="589"/>
        <end position="608"/>
    </location>
</feature>
<comment type="pathway">
    <text evidence="2 11">Amino-acid biosynthesis; L-valine biosynthesis; L-valine from pyruvate: step 1/4.</text>
</comment>
<feature type="compositionally biased region" description="Low complexity" evidence="12">
    <location>
        <begin position="14"/>
        <end position="26"/>
    </location>
</feature>
<evidence type="ECO:0000259" key="15">
    <source>
        <dbReference type="Pfam" id="PF02776"/>
    </source>
</evidence>
<evidence type="ECO:0000313" key="16">
    <source>
        <dbReference type="EMBL" id="MDC0710142.1"/>
    </source>
</evidence>
<feature type="compositionally biased region" description="Polar residues" evidence="12">
    <location>
        <begin position="597"/>
        <end position="608"/>
    </location>
</feature>
<feature type="domain" description="Thiamine pyrophosphate enzyme N-terminal TPP-binding" evidence="15">
    <location>
        <begin position="36"/>
        <end position="149"/>
    </location>
</feature>
<organism evidence="16 17">
    <name type="scientific">Stigmatella ashevillensis</name>
    <dbReference type="NCBI Taxonomy" id="2995309"/>
    <lineage>
        <taxon>Bacteria</taxon>
        <taxon>Pseudomonadati</taxon>
        <taxon>Myxococcota</taxon>
        <taxon>Myxococcia</taxon>
        <taxon>Myxococcales</taxon>
        <taxon>Cystobacterineae</taxon>
        <taxon>Archangiaceae</taxon>
        <taxon>Stigmatella</taxon>
    </lineage>
</organism>
<evidence type="ECO:0000256" key="5">
    <source>
        <dbReference type="ARBA" id="ARBA00022605"/>
    </source>
</evidence>
<dbReference type="Pfam" id="PF00205">
    <property type="entry name" value="TPP_enzyme_M"/>
    <property type="match status" value="1"/>
</dbReference>
<evidence type="ECO:0000256" key="12">
    <source>
        <dbReference type="SAM" id="MobiDB-lite"/>
    </source>
</evidence>
<keyword evidence="9 11" id="KW-0786">Thiamine pyrophosphate</keyword>
<dbReference type="InterPro" id="IPR011766">
    <property type="entry name" value="TPP_enzyme_TPP-bd"/>
</dbReference>
<dbReference type="Gene3D" id="3.40.50.970">
    <property type="match status" value="2"/>
</dbReference>
<keyword evidence="10 11" id="KW-0100">Branched-chain amino acid biosynthesis</keyword>
<evidence type="ECO:0000313" key="17">
    <source>
        <dbReference type="Proteomes" id="UP001221838"/>
    </source>
</evidence>
<evidence type="ECO:0000256" key="8">
    <source>
        <dbReference type="ARBA" id="ARBA00022842"/>
    </source>
</evidence>
<evidence type="ECO:0000259" key="13">
    <source>
        <dbReference type="Pfam" id="PF00205"/>
    </source>
</evidence>
<dbReference type="InterPro" id="IPR012000">
    <property type="entry name" value="Thiamin_PyroP_enz_cen_dom"/>
</dbReference>
<dbReference type="PANTHER" id="PTHR18968">
    <property type="entry name" value="THIAMINE PYROPHOSPHATE ENZYMES"/>
    <property type="match status" value="1"/>
</dbReference>
<dbReference type="InterPro" id="IPR012001">
    <property type="entry name" value="Thiamin_PyroP_enz_TPP-bd_dom"/>
</dbReference>
<evidence type="ECO:0000256" key="2">
    <source>
        <dbReference type="ARBA" id="ARBA00005025"/>
    </source>
</evidence>
<evidence type="ECO:0000256" key="3">
    <source>
        <dbReference type="ARBA" id="ARBA00007812"/>
    </source>
</evidence>
<evidence type="ECO:0000256" key="9">
    <source>
        <dbReference type="ARBA" id="ARBA00023052"/>
    </source>
</evidence>
<gene>
    <name evidence="16" type="primary">ilvB</name>
    <name evidence="16" type="ORF">POL68_16820</name>
</gene>
<dbReference type="PANTHER" id="PTHR18968:SF13">
    <property type="entry name" value="ACETOLACTATE SYNTHASE CATALYTIC SUBUNIT, MITOCHONDRIAL"/>
    <property type="match status" value="1"/>
</dbReference>
<dbReference type="EC" id="2.2.1.6" evidence="4 11"/>
<evidence type="ECO:0000256" key="6">
    <source>
        <dbReference type="ARBA" id="ARBA00022679"/>
    </source>
</evidence>
<dbReference type="InterPro" id="IPR000399">
    <property type="entry name" value="TPP-bd_CS"/>
</dbReference>
<comment type="caution">
    <text evidence="16">The sequence shown here is derived from an EMBL/GenBank/DDBJ whole genome shotgun (WGS) entry which is preliminary data.</text>
</comment>
<name>A0ABT5D8Y5_9BACT</name>
<keyword evidence="8 11" id="KW-0460">Magnesium</keyword>
<feature type="domain" description="Thiamine pyrophosphate enzyme central" evidence="13">
    <location>
        <begin position="225"/>
        <end position="360"/>
    </location>
</feature>
<evidence type="ECO:0000256" key="1">
    <source>
        <dbReference type="ARBA" id="ARBA00004974"/>
    </source>
</evidence>
<comment type="catalytic activity">
    <reaction evidence="11">
        <text>2 pyruvate + H(+) = (2S)-2-acetolactate + CO2</text>
        <dbReference type="Rhea" id="RHEA:25249"/>
        <dbReference type="ChEBI" id="CHEBI:15361"/>
        <dbReference type="ChEBI" id="CHEBI:15378"/>
        <dbReference type="ChEBI" id="CHEBI:16526"/>
        <dbReference type="ChEBI" id="CHEBI:58476"/>
        <dbReference type="EC" id="2.2.1.6"/>
    </reaction>
</comment>
<evidence type="ECO:0000256" key="7">
    <source>
        <dbReference type="ARBA" id="ARBA00022723"/>
    </source>
</evidence>
<dbReference type="EMBL" id="JAQNDM010000002">
    <property type="protein sequence ID" value="MDC0710142.1"/>
    <property type="molecule type" value="Genomic_DNA"/>
</dbReference>